<organism evidence="8 9">
    <name type="scientific">Malassezia sympodialis (strain ATCC 42132)</name>
    <name type="common">Atopic eczema-associated yeast</name>
    <dbReference type="NCBI Taxonomy" id="1230383"/>
    <lineage>
        <taxon>Eukaryota</taxon>
        <taxon>Fungi</taxon>
        <taxon>Dikarya</taxon>
        <taxon>Basidiomycota</taxon>
        <taxon>Ustilaginomycotina</taxon>
        <taxon>Malasseziomycetes</taxon>
        <taxon>Malasseziales</taxon>
        <taxon>Malasseziaceae</taxon>
        <taxon>Malassezia</taxon>
    </lineage>
</organism>
<evidence type="ECO:0000313" key="9">
    <source>
        <dbReference type="Proteomes" id="UP000186303"/>
    </source>
</evidence>
<accession>M5E441</accession>
<feature type="compositionally biased region" description="Pro residues" evidence="7">
    <location>
        <begin position="805"/>
        <end position="816"/>
    </location>
</feature>
<feature type="region of interest" description="Disordered" evidence="7">
    <location>
        <begin position="1599"/>
        <end position="1732"/>
    </location>
</feature>
<dbReference type="Proteomes" id="UP000186303">
    <property type="component" value="Chromosome 2"/>
</dbReference>
<dbReference type="GO" id="GO:0005694">
    <property type="term" value="C:chromosome"/>
    <property type="evidence" value="ECO:0007669"/>
    <property type="project" value="UniProtKB-ARBA"/>
</dbReference>
<dbReference type="PANTHER" id="PTHR10887">
    <property type="entry name" value="DNA2/NAM7 HELICASE FAMILY"/>
    <property type="match status" value="1"/>
</dbReference>
<dbReference type="OrthoDB" id="6513042at2759"/>
<dbReference type="EMBL" id="LT671822">
    <property type="protein sequence ID" value="SHO77225.1"/>
    <property type="molecule type" value="Genomic_DNA"/>
</dbReference>
<name>M5E441_MALS4</name>
<dbReference type="PANTHER" id="PTHR10887:SF495">
    <property type="entry name" value="HELICASE SENATAXIN ISOFORM X1-RELATED"/>
    <property type="match status" value="1"/>
</dbReference>
<dbReference type="PROSITE" id="PS51198">
    <property type="entry name" value="UVRD_HELICASE_ATP_BIND"/>
    <property type="match status" value="1"/>
</dbReference>
<keyword evidence="9" id="KW-1185">Reference proteome</keyword>
<dbReference type="STRING" id="1230383.M5E441"/>
<keyword evidence="3" id="KW-0378">Hydrolase</keyword>
<keyword evidence="4 8" id="KW-0347">Helicase</keyword>
<evidence type="ECO:0000256" key="2">
    <source>
        <dbReference type="ARBA" id="ARBA00022741"/>
    </source>
</evidence>
<comment type="similarity">
    <text evidence="1">Belongs to the DNA2/NAM7 helicase family.</text>
</comment>
<keyword evidence="2" id="KW-0547">Nucleotide-binding</keyword>
<dbReference type="RefSeq" id="XP_018738754.1">
    <property type="nucleotide sequence ID" value="XM_018883132.1"/>
</dbReference>
<keyword evidence="6" id="KW-0175">Coiled coil</keyword>
<gene>
    <name evidence="8" type="ORF">MSYG_1566</name>
</gene>
<reference evidence="9" key="1">
    <citation type="journal article" date="2017" name="Nucleic Acids Res.">
        <title>Proteogenomics produces comprehensive and highly accurate protein-coding gene annotation in a complete genome assembly of Malassezia sympodialis.</title>
        <authorList>
            <person name="Zhu Y."/>
            <person name="Engstroem P.G."/>
            <person name="Tellgren-Roth C."/>
            <person name="Baudo C.D."/>
            <person name="Kennell J.C."/>
            <person name="Sun S."/>
            <person name="Billmyre R.B."/>
            <person name="Schroeder M.S."/>
            <person name="Andersson A."/>
            <person name="Holm T."/>
            <person name="Sigurgeirsson B."/>
            <person name="Wu G."/>
            <person name="Sankaranarayanan S.R."/>
            <person name="Siddharthan R."/>
            <person name="Sanyal K."/>
            <person name="Lundeberg J."/>
            <person name="Nystedt B."/>
            <person name="Boekhout T."/>
            <person name="Dawson T.L. Jr."/>
            <person name="Heitman J."/>
            <person name="Scheynius A."/>
            <person name="Lehtioe J."/>
        </authorList>
    </citation>
    <scope>NUCLEOTIDE SEQUENCE [LARGE SCALE GENOMIC DNA]</scope>
    <source>
        <strain evidence="9">ATCC 42132</strain>
    </source>
</reference>
<dbReference type="GO" id="GO:0005524">
    <property type="term" value="F:ATP binding"/>
    <property type="evidence" value="ECO:0007669"/>
    <property type="project" value="UniProtKB-UniRule"/>
</dbReference>
<evidence type="ECO:0000256" key="6">
    <source>
        <dbReference type="SAM" id="Coils"/>
    </source>
</evidence>
<dbReference type="InterPro" id="IPR041677">
    <property type="entry name" value="DNA2/NAM7_AAA_11"/>
</dbReference>
<feature type="compositionally biased region" description="Basic and acidic residues" evidence="7">
    <location>
        <begin position="782"/>
        <end position="792"/>
    </location>
</feature>
<dbReference type="Pfam" id="PF13087">
    <property type="entry name" value="AAA_12"/>
    <property type="match status" value="1"/>
</dbReference>
<dbReference type="Gene3D" id="3.40.50.300">
    <property type="entry name" value="P-loop containing nucleotide triphosphate hydrolases"/>
    <property type="match status" value="2"/>
</dbReference>
<dbReference type="InterPro" id="IPR014016">
    <property type="entry name" value="UvrD-like_ATP-bd"/>
</dbReference>
<dbReference type="KEGG" id="msym:MSY001_0109"/>
<evidence type="ECO:0000313" key="8">
    <source>
        <dbReference type="EMBL" id="SHO77225.1"/>
    </source>
</evidence>
<dbReference type="Pfam" id="PF13086">
    <property type="entry name" value="AAA_11"/>
    <property type="match status" value="1"/>
</dbReference>
<dbReference type="InterPro" id="IPR024481">
    <property type="entry name" value="Helicase_Sen1_N"/>
</dbReference>
<evidence type="ECO:0000256" key="7">
    <source>
        <dbReference type="SAM" id="MobiDB-lite"/>
    </source>
</evidence>
<feature type="coiled-coil region" evidence="6">
    <location>
        <begin position="1215"/>
        <end position="1279"/>
    </location>
</feature>
<dbReference type="InterPro" id="IPR027417">
    <property type="entry name" value="P-loop_NTPase"/>
</dbReference>
<feature type="region of interest" description="Disordered" evidence="7">
    <location>
        <begin position="690"/>
        <end position="887"/>
    </location>
</feature>
<proteinExistence type="inferred from homology"/>
<dbReference type="SUPFAM" id="SSF52540">
    <property type="entry name" value="P-loop containing nucleoside triphosphate hydrolases"/>
    <property type="match status" value="1"/>
</dbReference>
<dbReference type="InterPro" id="IPR047187">
    <property type="entry name" value="SF1_C_Upf1"/>
</dbReference>
<dbReference type="VEuPathDB" id="FungiDB:MSYG_1566"/>
<keyword evidence="5" id="KW-0067">ATP-binding</keyword>
<dbReference type="Pfam" id="PF12726">
    <property type="entry name" value="SEN1_N"/>
    <property type="match status" value="1"/>
</dbReference>
<dbReference type="GO" id="GO:0006369">
    <property type="term" value="P:termination of RNA polymerase II transcription"/>
    <property type="evidence" value="ECO:0007669"/>
    <property type="project" value="TreeGrafter"/>
</dbReference>
<sequence length="1732" mass="188735">MVWLAAPHVGVSGAGHAAAYFDAVEQHVYADLPPLALADAMSADATVTRAPSAAAHDATHIAMRLRTHSSDRDAWNACISLLSNGSDTSSVLVPVVLSLIQDASTPLPDVLDAVIALLCTHPDPTFWQRTGHAPLSVLSHLLAHPLLDKVPVTTLYKALSALLEALHTYSPAAYDEGLKTLMHDLLEKRQGAHIPVHVRTSYLVLGAQLLEQRVALAWDATLQHRSARACTQGDSSASFVLHVYASRIVSAVVRHPRLVRLIGLALAHDAVKTANVCVALSHTTTRVAQLRKRFMDHEAPDADESLYRAALAEHGTLSAPTTSPQLWTHVALLLGSDEARTAPMHLAAYLLRALTIVAPMYPAPVVEAHTPRALANEAAPAFVAFRTCITKAVIGTRQAMAMIVESLPPATAHLAAIAPRLRAVCLEAAPLLSICAAPALMQGIESLLQTLSDPSYSRFEMLHTLWLEERAAALDGTQRFIALFLLATQHVSWTWPLARAGVRLIDDLLHVLCDRTVGVLLPYIPWGTLADGPRVLALWTGLAQCVATIFAQVPGWSRTGDRQAMLPYLAHVPALASYMVQSADLASRATELEGLEDGVQTALLAPLHEAVAWLRLNHGELLQQLFDYLRRTVKVLKAHGVCVPPAFQTQVIDFLTQQLAIPDAQERRTLLTTPQMELLLEECRALRTEAPAGPSAPRPSPPLRQQTLPWAPARPARAPPAPTPVVDLTREAPSPSAFRKATHTPAAATRSAPRVRSSTGKLAQLRNEFQLTRTAARRPHAPRREFEPDEPRAPLAMSSVTGAIRPPPVRPAPPPESDTTSESESEDEGGRRGLSSLASPPKAKAPVVRRRVQPMTDPALQETMRRAEDEQRRRRLRTPPSMAPLHEGLTRWDMGSQALTPPCRLDGLPFPASIPSWAPNADAYMERFGTLLSLEAWAQFQQSCEQRKEVPSVDVHYVRQRRVDSFVQLELITTGTVPTGFGLSDTDVVCLELPERAFEAVAVVCRARASATDARVLDLELRCAHAKVQSALPYVSERGWRLRKLLTLTTLRREYAALGSVPDLLLAQDLLQARVAPRPEVSDADRARAAHTYALNAPQAQAVVAAMRTNGFSLIQGPPGTGKTKTIRALVASHLVRQRPARSAKRTPDAKILLCAPSNAAIDELVARLKDGVDVDGERIVPRLVRLGREDAVHPSVQDVTLDALARGTETGRPIGDVQAEQRRVEAQVQAARQQLAAGITGAQARERQRELNELSDRLLELREELQSLESRQRRSLQRTDAGLSLTRKQVLDDAEVVCATLASAGHESLYAYTFDTVVIDEAAQAVELSALIPLRYECRRCILVGDPKQLPPTVISTEAERRGYAQSLFVRLYEAASDRVHLLSIQYRMHPSISQFPSAAFYGRHLRDGPGMAEATAQPWHAAPLFGPFRFLDVRGTESMGRGHSLQNTAEARAAMQAYEALQQVAGQSLAGRVAFISMYKAQVELLRSLFVQRYGRASADHADFRSVDGFQGQEKDIIFLSCVRSNSDGTMGFLGDQRRLNVALTRARSNLIVLGHASHLCHDPVWRRLITEARTLQCCIEVTPHTFTNPAKMARPKAVLGPEPVPQDPAPAPPQSSAAPAPKQTMQPAPKRPRVETTVSPKVAPSESLRKQTPALKAPPKVAPSASLCKQTPTPKAPPKVVPSASLLKRPTVPKVRPRTASEAETPPTVGRAQPTWLRSARPPILPKKP</sequence>
<dbReference type="FunFam" id="3.40.50.300:FF:000326">
    <property type="entry name" value="P-loop containing nucleoside triphosphate hydrolase"/>
    <property type="match status" value="1"/>
</dbReference>
<dbReference type="InterPro" id="IPR045055">
    <property type="entry name" value="DNA2/NAM7-like"/>
</dbReference>
<dbReference type="HOGENOM" id="CLU_239939_0_0_1"/>
<dbReference type="CDD" id="cd18808">
    <property type="entry name" value="SF1_C_Upf1"/>
    <property type="match status" value="1"/>
</dbReference>
<feature type="compositionally biased region" description="Basic and acidic residues" evidence="7">
    <location>
        <begin position="863"/>
        <end position="872"/>
    </location>
</feature>
<evidence type="ECO:0000256" key="4">
    <source>
        <dbReference type="ARBA" id="ARBA00022806"/>
    </source>
</evidence>
<protein>
    <submittedName>
        <fullName evidence="8">Similar to S.cerevisiae protein SEN1 (Presumed helicase and subunit of the Nrd1 complex (Nrd1p-Nab3p-Sen1p))</fullName>
    </submittedName>
</protein>
<dbReference type="GO" id="GO:0001147">
    <property type="term" value="F:transcription termination site sequence-specific DNA binding"/>
    <property type="evidence" value="ECO:0007669"/>
    <property type="project" value="TreeGrafter"/>
</dbReference>
<evidence type="ECO:0000256" key="5">
    <source>
        <dbReference type="ARBA" id="ARBA00022840"/>
    </source>
</evidence>
<dbReference type="OMA" id="IPLRYEC"/>
<feature type="compositionally biased region" description="Pro residues" evidence="7">
    <location>
        <begin position="1605"/>
        <end position="1616"/>
    </location>
</feature>
<dbReference type="GO" id="GO:0004386">
    <property type="term" value="F:helicase activity"/>
    <property type="evidence" value="ECO:0007669"/>
    <property type="project" value="UniProtKB-UniRule"/>
</dbReference>
<evidence type="ECO:0000256" key="1">
    <source>
        <dbReference type="ARBA" id="ARBA00007913"/>
    </source>
</evidence>
<dbReference type="GO" id="GO:0016787">
    <property type="term" value="F:hydrolase activity"/>
    <property type="evidence" value="ECO:0007669"/>
    <property type="project" value="UniProtKB-UniRule"/>
</dbReference>
<dbReference type="GO" id="GO:0016604">
    <property type="term" value="C:nuclear body"/>
    <property type="evidence" value="ECO:0007669"/>
    <property type="project" value="TreeGrafter"/>
</dbReference>
<dbReference type="InterPro" id="IPR041679">
    <property type="entry name" value="DNA2/NAM7-like_C"/>
</dbReference>
<dbReference type="CDD" id="cd18042">
    <property type="entry name" value="DEXXQc_SETX"/>
    <property type="match status" value="1"/>
</dbReference>
<feature type="compositionally biased region" description="Polar residues" evidence="7">
    <location>
        <begin position="756"/>
        <end position="771"/>
    </location>
</feature>
<evidence type="ECO:0000256" key="3">
    <source>
        <dbReference type="ARBA" id="ARBA00022801"/>
    </source>
</evidence>